<feature type="transmembrane region" description="Helical" evidence="8">
    <location>
        <begin position="143"/>
        <end position="165"/>
    </location>
</feature>
<dbReference type="Pfam" id="PF07690">
    <property type="entry name" value="MFS_1"/>
    <property type="match status" value="1"/>
</dbReference>
<keyword evidence="6 8" id="KW-1133">Transmembrane helix</keyword>
<dbReference type="InterPro" id="IPR004638">
    <property type="entry name" value="EmrB-like"/>
</dbReference>
<feature type="transmembrane region" description="Helical" evidence="8">
    <location>
        <begin position="85"/>
        <end position="106"/>
    </location>
</feature>
<evidence type="ECO:0000259" key="9">
    <source>
        <dbReference type="PROSITE" id="PS50850"/>
    </source>
</evidence>
<feature type="transmembrane region" description="Helical" evidence="8">
    <location>
        <begin position="17"/>
        <end position="39"/>
    </location>
</feature>
<comment type="subcellular location">
    <subcellularLocation>
        <location evidence="1">Cell membrane</location>
        <topology evidence="1">Multi-pass membrane protein</topology>
    </subcellularLocation>
</comment>
<dbReference type="SUPFAM" id="SSF103473">
    <property type="entry name" value="MFS general substrate transporter"/>
    <property type="match status" value="1"/>
</dbReference>
<organism evidence="10">
    <name type="scientific">Acidicaldus sp</name>
    <dbReference type="NCBI Taxonomy" id="1872105"/>
    <lineage>
        <taxon>Bacteria</taxon>
        <taxon>Pseudomonadati</taxon>
        <taxon>Pseudomonadota</taxon>
        <taxon>Alphaproteobacteria</taxon>
        <taxon>Acetobacterales</taxon>
        <taxon>Acetobacteraceae</taxon>
        <taxon>Acidicaldus</taxon>
    </lineage>
</organism>
<evidence type="ECO:0000256" key="1">
    <source>
        <dbReference type="ARBA" id="ARBA00004651"/>
    </source>
</evidence>
<feature type="transmembrane region" description="Helical" evidence="8">
    <location>
        <begin position="489"/>
        <end position="513"/>
    </location>
</feature>
<keyword evidence="7 8" id="KW-0472">Membrane</keyword>
<evidence type="ECO:0000256" key="7">
    <source>
        <dbReference type="ARBA" id="ARBA00023136"/>
    </source>
</evidence>
<evidence type="ECO:0000313" key="10">
    <source>
        <dbReference type="EMBL" id="HGC43440.1"/>
    </source>
</evidence>
<feature type="transmembrane region" description="Helical" evidence="8">
    <location>
        <begin position="171"/>
        <end position="193"/>
    </location>
</feature>
<feature type="transmembrane region" description="Helical" evidence="8">
    <location>
        <begin position="309"/>
        <end position="331"/>
    </location>
</feature>
<dbReference type="AlphaFoldDB" id="A0A8J4HCY6"/>
<evidence type="ECO:0000256" key="3">
    <source>
        <dbReference type="ARBA" id="ARBA00022448"/>
    </source>
</evidence>
<dbReference type="CDD" id="cd17503">
    <property type="entry name" value="MFS_LmrB_MDR_like"/>
    <property type="match status" value="1"/>
</dbReference>
<comment type="similarity">
    <text evidence="2">Belongs to the major facilitator superfamily. EmrB family.</text>
</comment>
<dbReference type="InterPro" id="IPR020846">
    <property type="entry name" value="MFS_dom"/>
</dbReference>
<gene>
    <name evidence="10" type="ORF">ENY07_09525</name>
</gene>
<dbReference type="EMBL" id="DTQM01000185">
    <property type="protein sequence ID" value="HGC43440.1"/>
    <property type="molecule type" value="Genomic_DNA"/>
</dbReference>
<feature type="transmembrane region" description="Helical" evidence="8">
    <location>
        <begin position="343"/>
        <end position="362"/>
    </location>
</feature>
<protein>
    <submittedName>
        <fullName evidence="10">DHA2 family efflux MFS transporter permease subunit</fullName>
    </submittedName>
</protein>
<keyword evidence="3" id="KW-0813">Transport</keyword>
<dbReference type="Gene3D" id="1.20.1250.20">
    <property type="entry name" value="MFS general substrate transporter like domains"/>
    <property type="match status" value="1"/>
</dbReference>
<feature type="domain" description="Major facilitator superfamily (MFS) profile" evidence="9">
    <location>
        <begin position="19"/>
        <end position="518"/>
    </location>
</feature>
<dbReference type="NCBIfam" id="TIGR00711">
    <property type="entry name" value="efflux_EmrB"/>
    <property type="match status" value="1"/>
</dbReference>
<name>A0A8J4HCY6_9PROT</name>
<proteinExistence type="inferred from homology"/>
<feature type="transmembrane region" description="Helical" evidence="8">
    <location>
        <begin position="283"/>
        <end position="303"/>
    </location>
</feature>
<comment type="caution">
    <text evidence="10">The sequence shown here is derived from an EMBL/GenBank/DDBJ whole genome shotgun (WGS) entry which is preliminary data.</text>
</comment>
<dbReference type="InterPro" id="IPR011701">
    <property type="entry name" value="MFS"/>
</dbReference>
<evidence type="ECO:0000256" key="8">
    <source>
        <dbReference type="SAM" id="Phobius"/>
    </source>
</evidence>
<evidence type="ECO:0000256" key="5">
    <source>
        <dbReference type="ARBA" id="ARBA00022692"/>
    </source>
</evidence>
<dbReference type="InterPro" id="IPR036259">
    <property type="entry name" value="MFS_trans_sf"/>
</dbReference>
<keyword evidence="4" id="KW-1003">Cell membrane</keyword>
<sequence>MSESASHAGWRPRANPWAIAVVVTMAAFMEIIDTTIVNVSLPHIAGSMSASYDDATWTLTSYLVANGIVLPISGWFGRVIGRKRYFMICIAAFTLSSFLCGVAGSLSQIIIFRLMQGFFGGGLQPNQQSIILDTFEPAQRGRAFSVVAIATIFAPVIGPTLGGWITDNYSWRWVFLINVPIGIIAFFAVGALVEDPPWVKADRANRRGIDYIGVALIALGIGCLQIMLDRGEDDDWFSDPMISAFGILAAIGLIGAAVWLSVAKNPVVNLRVLGDRNFALGSLMIFMIGAILYSSAVLIPQLAQEQLGYTATLAGLVLSPGAVLILFLIPIISRLLAYVQTRLFIAFGFFSLGCALAYAHGVTPDIDYNTLALMRAAQSFGLAFLFVPNSSIAYSTLPRSANADASALYVMFRNIAGSIGISLATAMETERTQVRHAYLAQHLTPLEQPYVTLKAQIANTLFAHGTAASQAPAVADGLINMALQKQAAVLAYTDIFAITSIAAFCVVPLTFLFSPSRVSGRVQVE</sequence>
<evidence type="ECO:0000256" key="6">
    <source>
        <dbReference type="ARBA" id="ARBA00022989"/>
    </source>
</evidence>
<accession>A0A8J4HCY6</accession>
<feature type="transmembrane region" description="Helical" evidence="8">
    <location>
        <begin position="209"/>
        <end position="228"/>
    </location>
</feature>
<evidence type="ECO:0000256" key="4">
    <source>
        <dbReference type="ARBA" id="ARBA00022475"/>
    </source>
</evidence>
<dbReference type="GO" id="GO:0005886">
    <property type="term" value="C:plasma membrane"/>
    <property type="evidence" value="ECO:0007669"/>
    <property type="project" value="UniProtKB-SubCell"/>
</dbReference>
<dbReference type="GO" id="GO:0022857">
    <property type="term" value="F:transmembrane transporter activity"/>
    <property type="evidence" value="ECO:0007669"/>
    <property type="project" value="InterPro"/>
</dbReference>
<feature type="transmembrane region" description="Helical" evidence="8">
    <location>
        <begin position="59"/>
        <end position="79"/>
    </location>
</feature>
<evidence type="ECO:0000256" key="2">
    <source>
        <dbReference type="ARBA" id="ARBA00008537"/>
    </source>
</evidence>
<reference evidence="10" key="1">
    <citation type="journal article" date="2020" name="mSystems">
        <title>Genome- and Community-Level Interaction Insights into Carbon Utilization and Element Cycling Functions of Hydrothermarchaeota in Hydrothermal Sediment.</title>
        <authorList>
            <person name="Zhou Z."/>
            <person name="Liu Y."/>
            <person name="Xu W."/>
            <person name="Pan J."/>
            <person name="Luo Z.H."/>
            <person name="Li M."/>
        </authorList>
    </citation>
    <scope>NUCLEOTIDE SEQUENCE</scope>
    <source>
        <strain evidence="10">SpSt-997</strain>
    </source>
</reference>
<dbReference type="Gene3D" id="1.20.1720.10">
    <property type="entry name" value="Multidrug resistance protein D"/>
    <property type="match status" value="1"/>
</dbReference>
<feature type="transmembrane region" description="Helical" evidence="8">
    <location>
        <begin position="240"/>
        <end position="262"/>
    </location>
</feature>
<dbReference type="PANTHER" id="PTHR42718">
    <property type="entry name" value="MAJOR FACILITATOR SUPERFAMILY MULTIDRUG TRANSPORTER MFSC"/>
    <property type="match status" value="1"/>
</dbReference>
<dbReference type="PROSITE" id="PS50850">
    <property type="entry name" value="MFS"/>
    <property type="match status" value="1"/>
</dbReference>
<dbReference type="PANTHER" id="PTHR42718:SF9">
    <property type="entry name" value="MAJOR FACILITATOR SUPERFAMILY MULTIDRUG TRANSPORTER MFSC"/>
    <property type="match status" value="1"/>
</dbReference>
<keyword evidence="5 8" id="KW-0812">Transmembrane</keyword>